<evidence type="ECO:0000259" key="2">
    <source>
        <dbReference type="PROSITE" id="PS50943"/>
    </source>
</evidence>
<dbReference type="PROSITE" id="PS50943">
    <property type="entry name" value="HTH_CROC1"/>
    <property type="match status" value="1"/>
</dbReference>
<dbReference type="Proteomes" id="UP000515703">
    <property type="component" value="Chromosome"/>
</dbReference>
<dbReference type="InterPro" id="IPR010982">
    <property type="entry name" value="Lambda_DNA-bd_dom_sf"/>
</dbReference>
<dbReference type="Gene3D" id="1.10.260.40">
    <property type="entry name" value="lambda repressor-like DNA-binding domains"/>
    <property type="match status" value="1"/>
</dbReference>
<evidence type="ECO:0000313" key="4">
    <source>
        <dbReference type="Proteomes" id="UP000515703"/>
    </source>
</evidence>
<reference evidence="3 4" key="1">
    <citation type="submission" date="2020-08" db="EMBL/GenBank/DDBJ databases">
        <title>Draft genome sequencing of an Anaerocolumna strain isolated from anoxic soil subjected to BSD treatment.</title>
        <authorList>
            <person name="Uek A."/>
            <person name="Tonouchi A."/>
        </authorList>
    </citation>
    <scope>NUCLEOTIDE SEQUENCE [LARGE SCALE GENOMIC DNA]</scope>
    <source>
        <strain evidence="3 4">CTTW</strain>
    </source>
</reference>
<dbReference type="SMART" id="SM00530">
    <property type="entry name" value="HTH_XRE"/>
    <property type="match status" value="1"/>
</dbReference>
<feature type="domain" description="HTH cro/C1-type" evidence="2">
    <location>
        <begin position="7"/>
        <end position="62"/>
    </location>
</feature>
<keyword evidence="1 3" id="KW-0238">DNA-binding</keyword>
<dbReference type="PANTHER" id="PTHR46558">
    <property type="entry name" value="TRACRIPTIONAL REGULATORY PROTEIN-RELATED-RELATED"/>
    <property type="match status" value="1"/>
</dbReference>
<reference evidence="3 4" key="2">
    <citation type="submission" date="2020-08" db="EMBL/GenBank/DDBJ databases">
        <authorList>
            <person name="Ueki A."/>
            <person name="Tonouchi A."/>
        </authorList>
    </citation>
    <scope>NUCLEOTIDE SEQUENCE [LARGE SCALE GENOMIC DNA]</scope>
    <source>
        <strain evidence="3 4">CTTW</strain>
    </source>
</reference>
<dbReference type="GO" id="GO:0003677">
    <property type="term" value="F:DNA binding"/>
    <property type="evidence" value="ECO:0007669"/>
    <property type="project" value="UniProtKB-KW"/>
</dbReference>
<dbReference type="PANTHER" id="PTHR46558:SF11">
    <property type="entry name" value="HTH-TYPE TRANSCRIPTIONAL REGULATOR XRE"/>
    <property type="match status" value="1"/>
</dbReference>
<dbReference type="Pfam" id="PF01381">
    <property type="entry name" value="HTH_3"/>
    <property type="match status" value="1"/>
</dbReference>
<dbReference type="CDD" id="cd00093">
    <property type="entry name" value="HTH_XRE"/>
    <property type="match status" value="1"/>
</dbReference>
<dbReference type="AlphaFoldDB" id="A0A7M3SAN0"/>
<organism evidence="3 4">
    <name type="scientific">Anaerocolumna chitinilytica</name>
    <dbReference type="NCBI Taxonomy" id="1727145"/>
    <lineage>
        <taxon>Bacteria</taxon>
        <taxon>Bacillati</taxon>
        <taxon>Bacillota</taxon>
        <taxon>Clostridia</taxon>
        <taxon>Lachnospirales</taxon>
        <taxon>Lachnospiraceae</taxon>
        <taxon>Anaerocolumna</taxon>
    </lineage>
</organism>
<dbReference type="InterPro" id="IPR001387">
    <property type="entry name" value="Cro/C1-type_HTH"/>
</dbReference>
<sequence>MTIGDRIKELREERKITQEELAKYINTTKQTIHKYENNIVTNIPSDKIEKLSEIFSVSPAFLMGWTTSQKEEVKISPLYEALEKLDIKEEELTEEEVSNIVNFINFMRSNKK</sequence>
<dbReference type="EMBL" id="AP023368">
    <property type="protein sequence ID" value="BCK01648.1"/>
    <property type="molecule type" value="Genomic_DNA"/>
</dbReference>
<name>A0A7M3SAN0_9FIRM</name>
<accession>A0A7M3SAN0</accession>
<gene>
    <name evidence="3" type="ORF">bsdcttw_46880</name>
</gene>
<protein>
    <submittedName>
        <fullName evidence="3">DNA-binding phage protein</fullName>
    </submittedName>
</protein>
<dbReference type="RefSeq" id="WP_185257190.1">
    <property type="nucleotide sequence ID" value="NZ_AP023368.1"/>
</dbReference>
<evidence type="ECO:0000256" key="1">
    <source>
        <dbReference type="ARBA" id="ARBA00023125"/>
    </source>
</evidence>
<evidence type="ECO:0000313" key="3">
    <source>
        <dbReference type="EMBL" id="BCK01648.1"/>
    </source>
</evidence>
<proteinExistence type="predicted"/>
<keyword evidence="4" id="KW-1185">Reference proteome</keyword>
<dbReference type="KEGG" id="acht:bsdcttw_46880"/>
<dbReference type="SUPFAM" id="SSF47413">
    <property type="entry name" value="lambda repressor-like DNA-binding domains"/>
    <property type="match status" value="1"/>
</dbReference>